<organism evidence="2 3">
    <name type="scientific">Bacillus anthracis</name>
    <name type="common">anthrax bacterium</name>
    <dbReference type="NCBI Taxonomy" id="1392"/>
    <lineage>
        <taxon>Bacteria</taxon>
        <taxon>Bacillati</taxon>
        <taxon>Bacillota</taxon>
        <taxon>Bacilli</taxon>
        <taxon>Bacillales</taxon>
        <taxon>Bacillaceae</taxon>
        <taxon>Bacillus</taxon>
        <taxon>Bacillus cereus group</taxon>
    </lineage>
</organism>
<accession>A0A0J1HZ36</accession>
<keyword evidence="1" id="KW-0812">Transmembrane</keyword>
<evidence type="ECO:0000256" key="1">
    <source>
        <dbReference type="SAM" id="Phobius"/>
    </source>
</evidence>
<comment type="caution">
    <text evidence="2">The sequence shown here is derived from an EMBL/GenBank/DDBJ whole genome shotgun (WGS) entry which is preliminary data.</text>
</comment>
<keyword evidence="1" id="KW-1133">Transmembrane helix</keyword>
<protein>
    <submittedName>
        <fullName evidence="2">Uncharacterized protein</fullName>
    </submittedName>
</protein>
<name>A0A0J1HZ36_BACAN</name>
<proteinExistence type="predicted"/>
<sequence>MKKKVLLIVIMVVLLLLLGVSTGLFGVHIVLNLSMLASYCNILLGGMIGIVGAELLKLLLKRMP</sequence>
<evidence type="ECO:0000313" key="2">
    <source>
        <dbReference type="EMBL" id="KLV18966.1"/>
    </source>
</evidence>
<dbReference type="Proteomes" id="UP000035904">
    <property type="component" value="Unassembled WGS sequence"/>
</dbReference>
<reference evidence="2 3" key="1">
    <citation type="submission" date="2015-05" db="EMBL/GenBank/DDBJ databases">
        <title>Whole genome sequence and identification of bacterial endophytes from Costus igneus.</title>
        <authorList>
            <person name="Lee Y.P."/>
            <person name="Gan H.M."/>
            <person name="Eng W."/>
            <person name="Wheatley M.S."/>
            <person name="Caraballo A."/>
            <person name="Polter S."/>
            <person name="Savka M.A."/>
            <person name="Hudson A.O."/>
        </authorList>
    </citation>
    <scope>NUCLEOTIDE SEQUENCE [LARGE SCALE GENOMIC DNA]</scope>
    <source>
        <strain evidence="2 3">RIT375</strain>
    </source>
</reference>
<gene>
    <name evidence="2" type="ORF">ABW01_10275</name>
</gene>
<keyword evidence="1" id="KW-0472">Membrane</keyword>
<evidence type="ECO:0000313" key="3">
    <source>
        <dbReference type="Proteomes" id="UP000035904"/>
    </source>
</evidence>
<dbReference type="EMBL" id="LDPG01000005">
    <property type="protein sequence ID" value="KLV18966.1"/>
    <property type="molecule type" value="Genomic_DNA"/>
</dbReference>
<dbReference type="PATRIC" id="fig|1392.242.peg.5054"/>
<dbReference type="AlphaFoldDB" id="A0A0J1HZ36"/>
<feature type="transmembrane region" description="Helical" evidence="1">
    <location>
        <begin position="36"/>
        <end position="60"/>
    </location>
</feature>